<dbReference type="STRING" id="4781.A0A0P1B2P6"/>
<feature type="region of interest" description="Disordered" evidence="1">
    <location>
        <begin position="1"/>
        <end position="32"/>
    </location>
</feature>
<feature type="compositionally biased region" description="Basic residues" evidence="1">
    <location>
        <begin position="1"/>
        <end position="23"/>
    </location>
</feature>
<reference evidence="3" key="1">
    <citation type="submission" date="2014-09" db="EMBL/GenBank/DDBJ databases">
        <authorList>
            <person name="Sharma Rahul"/>
            <person name="Thines Marco"/>
        </authorList>
    </citation>
    <scope>NUCLEOTIDE SEQUENCE [LARGE SCALE GENOMIC DNA]</scope>
</reference>
<dbReference type="InterPro" id="IPR044688">
    <property type="entry name" value="SCI-1-like"/>
</dbReference>
<name>A0A0P1B2P6_PLAHL</name>
<keyword evidence="3" id="KW-1185">Reference proteome</keyword>
<accession>A0A0P1B2P6</accession>
<dbReference type="OMA" id="MFAMYLD"/>
<dbReference type="PANTHER" id="PTHR34117">
    <property type="entry name" value="STYLE CELL-CYCLE INHIBITOR 1"/>
    <property type="match status" value="1"/>
</dbReference>
<sequence length="306" mass="36335">MKSSSRKSRHSHKDRSSRHKSHKSHDLKLPRGAQKITEDDYFLRQREFRVWLAQKKNKYVEDLSTYEAMDLFVNEFARKWNRGKLSKLFYEGLPDGVVEQTKRTRHQWNFVSNLGDKERFELATAKDSVDVATKQKQLLLVKDEKKEFKQEEERHGKSRRDQAHEINDWEKKRNWHKMNRKKDREHRDVELDEFAVKATGREAQIEKRRQIADKLHGAARDREAARDGLDVNEDFLMGGQTSSNEELKRLLDRRNLVRRRKLEQQQTKISDLQAKESARMEKFLNDMGLANVNAKDGKPMTIAPRR</sequence>
<dbReference type="RefSeq" id="XP_024584547.1">
    <property type="nucleotide sequence ID" value="XM_024719228.1"/>
</dbReference>
<dbReference type="AlphaFoldDB" id="A0A0P1B2P6"/>
<dbReference type="PANTHER" id="PTHR34117:SF1">
    <property type="entry name" value="STYLE CELL-CYCLE INHIBITOR 1"/>
    <property type="match status" value="1"/>
</dbReference>
<evidence type="ECO:0000256" key="1">
    <source>
        <dbReference type="SAM" id="MobiDB-lite"/>
    </source>
</evidence>
<organism evidence="2 3">
    <name type="scientific">Plasmopara halstedii</name>
    <name type="common">Downy mildew of sunflower</name>
    <dbReference type="NCBI Taxonomy" id="4781"/>
    <lineage>
        <taxon>Eukaryota</taxon>
        <taxon>Sar</taxon>
        <taxon>Stramenopiles</taxon>
        <taxon>Oomycota</taxon>
        <taxon>Peronosporomycetes</taxon>
        <taxon>Peronosporales</taxon>
        <taxon>Peronosporaceae</taxon>
        <taxon>Plasmopara</taxon>
    </lineage>
</organism>
<dbReference type="OrthoDB" id="2139939at2759"/>
<dbReference type="Proteomes" id="UP000054928">
    <property type="component" value="Unassembled WGS sequence"/>
</dbReference>
<evidence type="ECO:0000313" key="2">
    <source>
        <dbReference type="EMBL" id="CEG48178.1"/>
    </source>
</evidence>
<evidence type="ECO:0000313" key="3">
    <source>
        <dbReference type="Proteomes" id="UP000054928"/>
    </source>
</evidence>
<proteinExistence type="predicted"/>
<protein>
    <submittedName>
        <fullName evidence="2">Uncharacterized protein</fullName>
    </submittedName>
</protein>
<dbReference type="GeneID" id="36400703"/>
<dbReference type="EMBL" id="CCYD01002887">
    <property type="protein sequence ID" value="CEG48178.1"/>
    <property type="molecule type" value="Genomic_DNA"/>
</dbReference>